<dbReference type="Proteomes" id="UP000054248">
    <property type="component" value="Unassembled WGS sequence"/>
</dbReference>
<evidence type="ECO:0000313" key="8">
    <source>
        <dbReference type="EMBL" id="KIO20899.1"/>
    </source>
</evidence>
<proteinExistence type="predicted"/>
<dbReference type="CDD" id="cd12148">
    <property type="entry name" value="fungal_TF_MHR"/>
    <property type="match status" value="1"/>
</dbReference>
<evidence type="ECO:0000256" key="5">
    <source>
        <dbReference type="ARBA" id="ARBA00023242"/>
    </source>
</evidence>
<dbReference type="AlphaFoldDB" id="A0A0C3QA29"/>
<dbReference type="CDD" id="cd00067">
    <property type="entry name" value="GAL4"/>
    <property type="match status" value="1"/>
</dbReference>
<evidence type="ECO:0000256" key="3">
    <source>
        <dbReference type="ARBA" id="ARBA00023015"/>
    </source>
</evidence>
<name>A0A0C3QA29_9AGAM</name>
<dbReference type="GO" id="GO:0003677">
    <property type="term" value="F:DNA binding"/>
    <property type="evidence" value="ECO:0007669"/>
    <property type="project" value="InterPro"/>
</dbReference>
<evidence type="ECO:0000259" key="7">
    <source>
        <dbReference type="PROSITE" id="PS50048"/>
    </source>
</evidence>
<feature type="compositionally biased region" description="Low complexity" evidence="6">
    <location>
        <begin position="292"/>
        <end position="305"/>
    </location>
</feature>
<comment type="subcellular location">
    <subcellularLocation>
        <location evidence="1">Nucleus</location>
    </subcellularLocation>
</comment>
<reference evidence="8 9" key="1">
    <citation type="submission" date="2014-04" db="EMBL/GenBank/DDBJ databases">
        <authorList>
            <consortium name="DOE Joint Genome Institute"/>
            <person name="Kuo A."/>
            <person name="Girlanda M."/>
            <person name="Perotto S."/>
            <person name="Kohler A."/>
            <person name="Nagy L.G."/>
            <person name="Floudas D."/>
            <person name="Copeland A."/>
            <person name="Barry K.W."/>
            <person name="Cichocki N."/>
            <person name="Veneault-Fourrey C."/>
            <person name="LaButti K."/>
            <person name="Lindquist E.A."/>
            <person name="Lipzen A."/>
            <person name="Lundell T."/>
            <person name="Morin E."/>
            <person name="Murat C."/>
            <person name="Sun H."/>
            <person name="Tunlid A."/>
            <person name="Henrissat B."/>
            <person name="Grigoriev I.V."/>
            <person name="Hibbett D.S."/>
            <person name="Martin F."/>
            <person name="Nordberg H.P."/>
            <person name="Cantor M.N."/>
            <person name="Hua S.X."/>
        </authorList>
    </citation>
    <scope>NUCLEOTIDE SEQUENCE [LARGE SCALE GENOMIC DNA]</scope>
    <source>
        <strain evidence="8 9">MUT 4182</strain>
    </source>
</reference>
<dbReference type="InterPro" id="IPR001138">
    <property type="entry name" value="Zn2Cys6_DnaBD"/>
</dbReference>
<sequence length="891" mass="96831">MPKVPSQGPPVPSGPASKSYENTLKRNQACHQCRKRKLKCDAKRPHCGTCIRSHAYAARLAHPDTIPPLECTFDDFPTSLTVYDPPSAQGVPSSSSHNNAPEAGPSTSQDPNTTRFDRLEARLNSLEALMRSSLTGGNGFGHPKAPPLSGIRSPSVAEYYTPASLVPQTPVPGEHLAGPSASSSSFYRGEHPSPYRNDYSAYRSESSFRPSDQYRRGPDGDIEMGRHDDGRYAAPTPSSSSSFPSYASSLPPPLPPSSGRDHISITHQGSSLGITTTTRIESPVPYNHPTPTVTSSSSGNDTSSSSPPPFVGTALTESASYMPMALCGPSDFSNSSITVGRDLGLPASGVAEVLPDLPVLHPSWPIYLPPPALLNHLVDTFFACVPHAGKLLHRTKFLASLEQSPDSPDFPLPALLHAICALASIYTSVIDGPRLPPIDDIQVEERFSMEWKEIRSNQSFGETHAAWASQETIRAMDKPGSMIRVMQAFIVLTWYHYTAGSSVNVWILNGRTCRMASALGLLSAEGYGSLDHTKSSPFIVFPPRDASEREERRNIAWLMYASERLSAAQTSWAQLLDDADISQFLPLSEADFAAGRDYPAEIRQRLASPNALLSHPPLLTSGFSLLIKAINLVSRVKAFNIRFRNKYADDLPSSTGPVDPRSTSDFQELDDLIGRFKASWPKEYRDGGVKEDGKVDPTLYLATMLPSVATILLHDPHADMASSDCVSARKIQEAVASIMDSIYKITSTSFDIMLLDHYSSFCWFVAGTALIRILKAKISAGAVVEVIKINSEIEIIRHILLRLSEKTLIGRRQVKLLNDHYDREVGIQPAAIEEATPSPITSAPSESSNSVTSGRSKLRVSELLNFTSSVPEVRPPTVGVVFDAPPSKSME</sequence>
<dbReference type="InterPro" id="IPR007219">
    <property type="entry name" value="XnlR_reg_dom"/>
</dbReference>
<dbReference type="SMART" id="SM00906">
    <property type="entry name" value="Fungal_trans"/>
    <property type="match status" value="1"/>
</dbReference>
<dbReference type="GO" id="GO:0005634">
    <property type="term" value="C:nucleus"/>
    <property type="evidence" value="ECO:0007669"/>
    <property type="project" value="UniProtKB-SubCell"/>
</dbReference>
<dbReference type="SUPFAM" id="SSF57701">
    <property type="entry name" value="Zn2/Cys6 DNA-binding domain"/>
    <property type="match status" value="1"/>
</dbReference>
<feature type="compositionally biased region" description="Basic and acidic residues" evidence="6">
    <location>
        <begin position="212"/>
        <end position="231"/>
    </location>
</feature>
<protein>
    <recommendedName>
        <fullName evidence="7">Zn(2)-C6 fungal-type domain-containing protein</fullName>
    </recommendedName>
</protein>
<gene>
    <name evidence="8" type="ORF">M407DRAFT_245661</name>
</gene>
<evidence type="ECO:0000256" key="2">
    <source>
        <dbReference type="ARBA" id="ARBA00022723"/>
    </source>
</evidence>
<dbReference type="HOGENOM" id="CLU_009416_1_0_1"/>
<feature type="compositionally biased region" description="Low complexity" evidence="6">
    <location>
        <begin position="235"/>
        <end position="249"/>
    </location>
</feature>
<organism evidence="8 9">
    <name type="scientific">Tulasnella calospora MUT 4182</name>
    <dbReference type="NCBI Taxonomy" id="1051891"/>
    <lineage>
        <taxon>Eukaryota</taxon>
        <taxon>Fungi</taxon>
        <taxon>Dikarya</taxon>
        <taxon>Basidiomycota</taxon>
        <taxon>Agaricomycotina</taxon>
        <taxon>Agaricomycetes</taxon>
        <taxon>Cantharellales</taxon>
        <taxon>Tulasnellaceae</taxon>
        <taxon>Tulasnella</taxon>
    </lineage>
</organism>
<dbReference type="GO" id="GO:0006351">
    <property type="term" value="P:DNA-templated transcription"/>
    <property type="evidence" value="ECO:0007669"/>
    <property type="project" value="InterPro"/>
</dbReference>
<evidence type="ECO:0000256" key="6">
    <source>
        <dbReference type="SAM" id="MobiDB-lite"/>
    </source>
</evidence>
<dbReference type="GO" id="GO:0000981">
    <property type="term" value="F:DNA-binding transcription factor activity, RNA polymerase II-specific"/>
    <property type="evidence" value="ECO:0007669"/>
    <property type="project" value="InterPro"/>
</dbReference>
<feature type="region of interest" description="Disordered" evidence="6">
    <location>
        <begin position="170"/>
        <end position="311"/>
    </location>
</feature>
<dbReference type="EMBL" id="KN823157">
    <property type="protein sequence ID" value="KIO20899.1"/>
    <property type="molecule type" value="Genomic_DNA"/>
</dbReference>
<keyword evidence="4" id="KW-0804">Transcription</keyword>
<keyword evidence="3" id="KW-0805">Transcription regulation</keyword>
<feature type="compositionally biased region" description="Polar residues" evidence="6">
    <location>
        <begin position="265"/>
        <end position="280"/>
    </location>
</feature>
<accession>A0A0C3QA29</accession>
<feature type="region of interest" description="Disordered" evidence="6">
    <location>
        <begin position="83"/>
        <end position="114"/>
    </location>
</feature>
<feature type="domain" description="Zn(2)-C6 fungal-type" evidence="7">
    <location>
        <begin position="29"/>
        <end position="73"/>
    </location>
</feature>
<dbReference type="PANTHER" id="PTHR47338">
    <property type="entry name" value="ZN(II)2CYS6 TRANSCRIPTION FACTOR (EUROFUNG)-RELATED"/>
    <property type="match status" value="1"/>
</dbReference>
<evidence type="ECO:0000256" key="4">
    <source>
        <dbReference type="ARBA" id="ARBA00023163"/>
    </source>
</evidence>
<dbReference type="Pfam" id="PF00172">
    <property type="entry name" value="Zn_clus"/>
    <property type="match status" value="1"/>
</dbReference>
<dbReference type="GO" id="GO:0008270">
    <property type="term" value="F:zinc ion binding"/>
    <property type="evidence" value="ECO:0007669"/>
    <property type="project" value="InterPro"/>
</dbReference>
<reference evidence="9" key="2">
    <citation type="submission" date="2015-01" db="EMBL/GenBank/DDBJ databases">
        <title>Evolutionary Origins and Diversification of the Mycorrhizal Mutualists.</title>
        <authorList>
            <consortium name="DOE Joint Genome Institute"/>
            <consortium name="Mycorrhizal Genomics Consortium"/>
            <person name="Kohler A."/>
            <person name="Kuo A."/>
            <person name="Nagy L.G."/>
            <person name="Floudas D."/>
            <person name="Copeland A."/>
            <person name="Barry K.W."/>
            <person name="Cichocki N."/>
            <person name="Veneault-Fourrey C."/>
            <person name="LaButti K."/>
            <person name="Lindquist E.A."/>
            <person name="Lipzen A."/>
            <person name="Lundell T."/>
            <person name="Morin E."/>
            <person name="Murat C."/>
            <person name="Riley R."/>
            <person name="Ohm R."/>
            <person name="Sun H."/>
            <person name="Tunlid A."/>
            <person name="Henrissat B."/>
            <person name="Grigoriev I.V."/>
            <person name="Hibbett D.S."/>
            <person name="Martin F."/>
        </authorList>
    </citation>
    <scope>NUCLEOTIDE SEQUENCE [LARGE SCALE GENOMIC DNA]</scope>
    <source>
        <strain evidence="9">MUT 4182</strain>
    </source>
</reference>
<dbReference type="OrthoDB" id="39175at2759"/>
<dbReference type="Pfam" id="PF04082">
    <property type="entry name" value="Fungal_trans"/>
    <property type="match status" value="1"/>
</dbReference>
<evidence type="ECO:0000256" key="1">
    <source>
        <dbReference type="ARBA" id="ARBA00004123"/>
    </source>
</evidence>
<keyword evidence="9" id="KW-1185">Reference proteome</keyword>
<dbReference type="Gene3D" id="4.10.240.10">
    <property type="entry name" value="Zn(2)-C6 fungal-type DNA-binding domain"/>
    <property type="match status" value="1"/>
</dbReference>
<keyword evidence="5" id="KW-0539">Nucleus</keyword>
<feature type="region of interest" description="Disordered" evidence="6">
    <location>
        <begin position="1"/>
        <end position="23"/>
    </location>
</feature>
<feature type="region of interest" description="Disordered" evidence="6">
    <location>
        <begin position="836"/>
        <end position="855"/>
    </location>
</feature>
<evidence type="ECO:0000313" key="9">
    <source>
        <dbReference type="Proteomes" id="UP000054248"/>
    </source>
</evidence>
<dbReference type="SMART" id="SM00066">
    <property type="entry name" value="GAL4"/>
    <property type="match status" value="1"/>
</dbReference>
<feature type="compositionally biased region" description="Polar residues" evidence="6">
    <location>
        <begin position="90"/>
        <end position="114"/>
    </location>
</feature>
<dbReference type="PANTHER" id="PTHR47338:SF29">
    <property type="entry name" value="ZN(2)-C6 FUNGAL-TYPE DOMAIN-CONTAINING PROTEIN"/>
    <property type="match status" value="1"/>
</dbReference>
<feature type="compositionally biased region" description="Polar residues" evidence="6">
    <location>
        <begin position="838"/>
        <end position="855"/>
    </location>
</feature>
<dbReference type="STRING" id="1051891.A0A0C3QA29"/>
<keyword evidence="2" id="KW-0479">Metal-binding</keyword>
<dbReference type="InterPro" id="IPR050815">
    <property type="entry name" value="TF_fung"/>
</dbReference>
<dbReference type="PROSITE" id="PS50048">
    <property type="entry name" value="ZN2_CY6_FUNGAL_2"/>
    <property type="match status" value="1"/>
</dbReference>
<dbReference type="InterPro" id="IPR036864">
    <property type="entry name" value="Zn2-C6_fun-type_DNA-bd_sf"/>
</dbReference>